<evidence type="ECO:0000256" key="4">
    <source>
        <dbReference type="ARBA" id="ARBA00022842"/>
    </source>
</evidence>
<accession>A0A844YRM8</accession>
<dbReference type="PANTHER" id="PTHR42742">
    <property type="entry name" value="TRANSCRIPTIONAL REPRESSOR MPRA"/>
    <property type="match status" value="1"/>
</dbReference>
<dbReference type="Proteomes" id="UP000466966">
    <property type="component" value="Unassembled WGS sequence"/>
</dbReference>
<comment type="catalytic activity">
    <reaction evidence="6">
        <text>D-fructose + ATP = D-fructose 6-phosphate + ADP + H(+)</text>
        <dbReference type="Rhea" id="RHEA:16125"/>
        <dbReference type="ChEBI" id="CHEBI:15378"/>
        <dbReference type="ChEBI" id="CHEBI:30616"/>
        <dbReference type="ChEBI" id="CHEBI:37721"/>
        <dbReference type="ChEBI" id="CHEBI:61527"/>
        <dbReference type="ChEBI" id="CHEBI:456216"/>
        <dbReference type="EC" id="2.7.1.4"/>
    </reaction>
</comment>
<evidence type="ECO:0000256" key="3">
    <source>
        <dbReference type="ARBA" id="ARBA00022833"/>
    </source>
</evidence>
<evidence type="ECO:0000256" key="6">
    <source>
        <dbReference type="ARBA" id="ARBA00048451"/>
    </source>
</evidence>
<evidence type="ECO:0000256" key="2">
    <source>
        <dbReference type="ARBA" id="ARBA00022723"/>
    </source>
</evidence>
<sequence>MAGNRLAGIELGGTKCVLVLGDGVTIVERVQLPTTTPAETLAGAVAVLRGWHDAAPLAAIGIASFGPIRVDPQAADYGQILATPKPGWAGADVLGAVRAALPCPVLVDTDVNGAALAEQAHGAGRGCGTLVYLTIGTGLGGGVLVEGQPVHGRMHPEIGHLRLRRAAGDTFAGSCPFHGDCIEGLIAGPALHARLPRPPGDLPADDPAWEPVAHDLAQLVASLMLSLSPQKIVIGGGVTGRQPHLLPRARALVPGLLAGYLGPLDEAAMADLVVPPLLGDDAGPTGALVLAARALAGENA</sequence>
<protein>
    <recommendedName>
        <fullName evidence="5">fructokinase</fullName>
        <ecNumber evidence="5">2.7.1.4</ecNumber>
    </recommendedName>
</protein>
<evidence type="ECO:0000256" key="5">
    <source>
        <dbReference type="ARBA" id="ARBA00038887"/>
    </source>
</evidence>
<dbReference type="EMBL" id="WTYV01000001">
    <property type="protein sequence ID" value="MXO70229.1"/>
    <property type="molecule type" value="Genomic_DNA"/>
</dbReference>
<dbReference type="GO" id="GO:0046872">
    <property type="term" value="F:metal ion binding"/>
    <property type="evidence" value="ECO:0007669"/>
    <property type="project" value="UniProtKB-KW"/>
</dbReference>
<keyword evidence="3" id="KW-0862">Zinc</keyword>
<comment type="cofactor">
    <cofactor evidence="1">
        <name>Mg(2+)</name>
        <dbReference type="ChEBI" id="CHEBI:18420"/>
    </cofactor>
</comment>
<evidence type="ECO:0000313" key="7">
    <source>
        <dbReference type="EMBL" id="MXO70229.1"/>
    </source>
</evidence>
<organism evidence="7 8">
    <name type="scientific">Alteraurantiacibacter buctensis</name>
    <dbReference type="NCBI Taxonomy" id="1503981"/>
    <lineage>
        <taxon>Bacteria</taxon>
        <taxon>Pseudomonadati</taxon>
        <taxon>Pseudomonadota</taxon>
        <taxon>Alphaproteobacteria</taxon>
        <taxon>Sphingomonadales</taxon>
        <taxon>Erythrobacteraceae</taxon>
        <taxon>Alteraurantiacibacter</taxon>
    </lineage>
</organism>
<dbReference type="Pfam" id="PF00480">
    <property type="entry name" value="ROK"/>
    <property type="match status" value="1"/>
</dbReference>
<dbReference type="Gene3D" id="3.30.420.40">
    <property type="match status" value="2"/>
</dbReference>
<dbReference type="InterPro" id="IPR000600">
    <property type="entry name" value="ROK"/>
</dbReference>
<name>A0A844YRM8_9SPHN</name>
<evidence type="ECO:0000313" key="8">
    <source>
        <dbReference type="Proteomes" id="UP000466966"/>
    </source>
</evidence>
<dbReference type="EC" id="2.7.1.4" evidence="5"/>
<keyword evidence="2" id="KW-0479">Metal-binding</keyword>
<dbReference type="InterPro" id="IPR049874">
    <property type="entry name" value="ROK_cs"/>
</dbReference>
<keyword evidence="4" id="KW-0460">Magnesium</keyword>
<dbReference type="InterPro" id="IPR043129">
    <property type="entry name" value="ATPase_NBD"/>
</dbReference>
<dbReference type="PANTHER" id="PTHR42742:SF3">
    <property type="entry name" value="FRUCTOKINASE"/>
    <property type="match status" value="1"/>
</dbReference>
<keyword evidence="8" id="KW-1185">Reference proteome</keyword>
<dbReference type="CDD" id="cd24067">
    <property type="entry name" value="ASKHA_NBD_ROK_BsFRK-like"/>
    <property type="match status" value="1"/>
</dbReference>
<proteinExistence type="predicted"/>
<dbReference type="InterPro" id="IPR051804">
    <property type="entry name" value="Carb_Metab_Reg_Kinase/Isom"/>
</dbReference>
<comment type="caution">
    <text evidence="7">The sequence shown here is derived from an EMBL/GenBank/DDBJ whole genome shotgun (WGS) entry which is preliminary data.</text>
</comment>
<evidence type="ECO:0000256" key="1">
    <source>
        <dbReference type="ARBA" id="ARBA00001946"/>
    </source>
</evidence>
<dbReference type="OrthoDB" id="9783435at2"/>
<dbReference type="PROSITE" id="PS01125">
    <property type="entry name" value="ROK"/>
    <property type="match status" value="1"/>
</dbReference>
<dbReference type="AlphaFoldDB" id="A0A844YRM8"/>
<dbReference type="GO" id="GO:0008865">
    <property type="term" value="F:fructokinase activity"/>
    <property type="evidence" value="ECO:0007669"/>
    <property type="project" value="UniProtKB-EC"/>
</dbReference>
<gene>
    <name evidence="7" type="ORF">GRI99_01110</name>
</gene>
<dbReference type="SUPFAM" id="SSF53067">
    <property type="entry name" value="Actin-like ATPase domain"/>
    <property type="match status" value="1"/>
</dbReference>
<reference evidence="7 8" key="1">
    <citation type="submission" date="2019-12" db="EMBL/GenBank/DDBJ databases">
        <title>Genomic-based taxomic classification of the family Erythrobacteraceae.</title>
        <authorList>
            <person name="Xu L."/>
        </authorList>
    </citation>
    <scope>NUCLEOTIDE SEQUENCE [LARGE SCALE GENOMIC DNA]</scope>
    <source>
        <strain evidence="7 8">M0322</strain>
    </source>
</reference>